<feature type="signal peptide" evidence="9">
    <location>
        <begin position="1"/>
        <end position="33"/>
    </location>
</feature>
<feature type="compositionally biased region" description="Low complexity" evidence="7">
    <location>
        <begin position="84"/>
        <end position="102"/>
    </location>
</feature>
<dbReference type="EMBL" id="OZ023703">
    <property type="protein sequence ID" value="CAK9871063.1"/>
    <property type="molecule type" value="Genomic_DNA"/>
</dbReference>
<feature type="compositionally biased region" description="Low complexity" evidence="7">
    <location>
        <begin position="41"/>
        <end position="50"/>
    </location>
</feature>
<evidence type="ECO:0000313" key="12">
    <source>
        <dbReference type="Proteomes" id="UP001497522"/>
    </source>
</evidence>
<feature type="compositionally biased region" description="Basic and acidic residues" evidence="7">
    <location>
        <begin position="672"/>
        <end position="686"/>
    </location>
</feature>
<keyword evidence="1" id="KW-0723">Serine/threonine-protein kinase</keyword>
<sequence>MGTLRLNPKGSNTIVIMLLLLLLLLFFADPCSMIPHEQLASGSRTSSSNPISPPPFVPVLPPPSPLPAATGPSLGSGFPPTTSHPPLRLPPASSLVPLLSPIQTPPLPPPPRQAPASTPGAPAPSPDVPTTILPPSSPPNKPSQPTRCCTTNMMALPGSSNSACQCVYPIEVAFHMENASSAFTNLTSLFQHELASQLNLKDVQVQIQAFQFGTNFTLDMSVDIGPLVGLSFPPEEISMINSSLLTHSIQFSSTLFGNYTVVNITVFMPPSPSPDVIPFSPINAPSAPSPSSQGGKPSAEGPLPSSGKRTHDIMWVIIGIVGGSAILLLIIALSVWRCITKKRKENAPSTTRMITTRERSLPRPSNTLEFTFKELQEATNDFSPSFFIGEGGFGKVYRGVLKDGTEVAIKKLTSGGNQGDKEFLVEVEMLSRLHHRHLVKLLGYYCSLEPLQQLLCYELVPNGSLEAWLHGHLGQVRGPLDWNTRMKIALGAARGLAYLHEDSQPCIIHRDFKASNILLEDNFNPKVADFGLARSAPEGQQDYVSTRVMGTFGYVAPEYAMTGHLLVKSDVYSYGVVLLELLSGRKPVDHSQPAGGENITTWARALIMERYRLHELADPRLGGKYPPEDFAQVAAIAAACVAPEWNQRPTMGEVVHTLKLVCRPHEYATSSEVERGMSSEGEKEGAADTPKSVSASKRSSATTLYMHRPTLTTFGSEGSSSTFSSGPFSGLVGIENDLLTRTTIISEDLQEGR</sequence>
<dbReference type="PROSITE" id="PS50011">
    <property type="entry name" value="PROTEIN_KINASE_DOM"/>
    <property type="match status" value="1"/>
</dbReference>
<dbReference type="InterPro" id="IPR000719">
    <property type="entry name" value="Prot_kinase_dom"/>
</dbReference>
<keyword evidence="5 6" id="KW-0067">ATP-binding</keyword>
<dbReference type="PANTHER" id="PTHR47989:SF25">
    <property type="entry name" value="PROLINE-RICH RECEPTOR-LIKE PROTEIN KINASE PERK3"/>
    <property type="match status" value="1"/>
</dbReference>
<feature type="transmembrane region" description="Helical" evidence="8">
    <location>
        <begin position="313"/>
        <end position="336"/>
    </location>
</feature>
<feature type="region of interest" description="Disordered" evidence="7">
    <location>
        <begin position="278"/>
        <end position="306"/>
    </location>
</feature>
<evidence type="ECO:0000256" key="6">
    <source>
        <dbReference type="PROSITE-ProRule" id="PRU10141"/>
    </source>
</evidence>
<evidence type="ECO:0000256" key="7">
    <source>
        <dbReference type="SAM" id="MobiDB-lite"/>
    </source>
</evidence>
<evidence type="ECO:0000256" key="4">
    <source>
        <dbReference type="ARBA" id="ARBA00022777"/>
    </source>
</evidence>
<dbReference type="Pfam" id="PF07714">
    <property type="entry name" value="PK_Tyr_Ser-Thr"/>
    <property type="match status" value="1"/>
</dbReference>
<reference evidence="11 12" key="1">
    <citation type="submission" date="2024-03" db="EMBL/GenBank/DDBJ databases">
        <authorList>
            <consortium name="ELIXIR-Norway"/>
            <consortium name="Elixir Norway"/>
        </authorList>
    </citation>
    <scope>NUCLEOTIDE SEQUENCE [LARGE SCALE GENOMIC DNA]</scope>
</reference>
<dbReference type="InterPro" id="IPR008271">
    <property type="entry name" value="Ser/Thr_kinase_AS"/>
</dbReference>
<keyword evidence="2" id="KW-0808">Transferase</keyword>
<organism evidence="11 12">
    <name type="scientific">Sphagnum jensenii</name>
    <dbReference type="NCBI Taxonomy" id="128206"/>
    <lineage>
        <taxon>Eukaryota</taxon>
        <taxon>Viridiplantae</taxon>
        <taxon>Streptophyta</taxon>
        <taxon>Embryophyta</taxon>
        <taxon>Bryophyta</taxon>
        <taxon>Sphagnophytina</taxon>
        <taxon>Sphagnopsida</taxon>
        <taxon>Sphagnales</taxon>
        <taxon>Sphagnaceae</taxon>
        <taxon>Sphagnum</taxon>
    </lineage>
</organism>
<dbReference type="PANTHER" id="PTHR47989">
    <property type="entry name" value="OS01G0750732 PROTEIN"/>
    <property type="match status" value="1"/>
</dbReference>
<keyword evidence="8" id="KW-0472">Membrane</keyword>
<feature type="domain" description="Protein kinase" evidence="10">
    <location>
        <begin position="382"/>
        <end position="668"/>
    </location>
</feature>
<dbReference type="SUPFAM" id="SSF56112">
    <property type="entry name" value="Protein kinase-like (PK-like)"/>
    <property type="match status" value="1"/>
</dbReference>
<dbReference type="InterPro" id="IPR001245">
    <property type="entry name" value="Ser-Thr/Tyr_kinase_cat_dom"/>
</dbReference>
<evidence type="ECO:0000256" key="1">
    <source>
        <dbReference type="ARBA" id="ARBA00022527"/>
    </source>
</evidence>
<dbReference type="InterPro" id="IPR011009">
    <property type="entry name" value="Kinase-like_dom_sf"/>
</dbReference>
<dbReference type="Pfam" id="PF23180">
    <property type="entry name" value="ALE2_N"/>
    <property type="match status" value="1"/>
</dbReference>
<evidence type="ECO:0000313" key="11">
    <source>
        <dbReference type="EMBL" id="CAK9871063.1"/>
    </source>
</evidence>
<feature type="compositionally biased region" description="Pro residues" evidence="7">
    <location>
        <begin position="51"/>
        <end position="66"/>
    </location>
</feature>
<protein>
    <recommendedName>
        <fullName evidence="10">Protein kinase domain-containing protein</fullName>
    </recommendedName>
</protein>
<keyword evidence="4" id="KW-0418">Kinase</keyword>
<dbReference type="Gene3D" id="1.10.510.10">
    <property type="entry name" value="Transferase(Phosphotransferase) domain 1"/>
    <property type="match status" value="1"/>
</dbReference>
<keyword evidence="9" id="KW-0732">Signal</keyword>
<keyword evidence="3 6" id="KW-0547">Nucleotide-binding</keyword>
<dbReference type="PROSITE" id="PS00107">
    <property type="entry name" value="PROTEIN_KINASE_ATP"/>
    <property type="match status" value="1"/>
</dbReference>
<keyword evidence="12" id="KW-1185">Reference proteome</keyword>
<evidence type="ECO:0000256" key="9">
    <source>
        <dbReference type="SAM" id="SignalP"/>
    </source>
</evidence>
<name>A0ABP1B7S3_9BRYO</name>
<feature type="compositionally biased region" description="Pro residues" evidence="7">
    <location>
        <begin position="103"/>
        <end position="113"/>
    </location>
</feature>
<dbReference type="Proteomes" id="UP001497522">
    <property type="component" value="Chromosome 2"/>
</dbReference>
<feature type="compositionally biased region" description="Polar residues" evidence="7">
    <location>
        <begin position="691"/>
        <end position="701"/>
    </location>
</feature>
<keyword evidence="8" id="KW-1133">Transmembrane helix</keyword>
<evidence type="ECO:0000256" key="8">
    <source>
        <dbReference type="SAM" id="Phobius"/>
    </source>
</evidence>
<evidence type="ECO:0000256" key="3">
    <source>
        <dbReference type="ARBA" id="ARBA00022741"/>
    </source>
</evidence>
<dbReference type="CDD" id="cd14066">
    <property type="entry name" value="STKc_IRAK"/>
    <property type="match status" value="1"/>
</dbReference>
<evidence type="ECO:0000256" key="5">
    <source>
        <dbReference type="ARBA" id="ARBA00022840"/>
    </source>
</evidence>
<evidence type="ECO:0000256" key="2">
    <source>
        <dbReference type="ARBA" id="ARBA00022679"/>
    </source>
</evidence>
<feature type="region of interest" description="Disordered" evidence="7">
    <location>
        <begin position="40"/>
        <end position="146"/>
    </location>
</feature>
<feature type="binding site" evidence="6">
    <location>
        <position position="411"/>
    </location>
    <ligand>
        <name>ATP</name>
        <dbReference type="ChEBI" id="CHEBI:30616"/>
    </ligand>
</feature>
<dbReference type="Gene3D" id="3.30.200.20">
    <property type="entry name" value="Phosphorylase Kinase, domain 1"/>
    <property type="match status" value="1"/>
</dbReference>
<dbReference type="PROSITE" id="PS00108">
    <property type="entry name" value="PROTEIN_KINASE_ST"/>
    <property type="match status" value="1"/>
</dbReference>
<accession>A0ABP1B7S3</accession>
<dbReference type="InterPro" id="IPR017441">
    <property type="entry name" value="Protein_kinase_ATP_BS"/>
</dbReference>
<feature type="compositionally biased region" description="Low complexity" evidence="7">
    <location>
        <begin position="278"/>
        <end position="299"/>
    </location>
</feature>
<dbReference type="InterPro" id="IPR057597">
    <property type="entry name" value="ALE2_N"/>
</dbReference>
<feature type="region of interest" description="Disordered" evidence="7">
    <location>
        <begin position="669"/>
        <end position="701"/>
    </location>
</feature>
<evidence type="ECO:0000259" key="10">
    <source>
        <dbReference type="PROSITE" id="PS50011"/>
    </source>
</evidence>
<gene>
    <name evidence="11" type="ORF">CSSPJE1EN2_LOCUS13731</name>
</gene>
<keyword evidence="8" id="KW-0812">Transmembrane</keyword>
<feature type="chain" id="PRO_5046295625" description="Protein kinase domain-containing protein" evidence="9">
    <location>
        <begin position="34"/>
        <end position="753"/>
    </location>
</feature>
<proteinExistence type="predicted"/>